<dbReference type="OrthoDB" id="445936at2759"/>
<dbReference type="AlphaFoldDB" id="A0A8R2JVQ0"/>
<dbReference type="Gene3D" id="3.30.420.10">
    <property type="entry name" value="Ribonuclease H-like superfamily/Ribonuclease H"/>
    <property type="match status" value="1"/>
</dbReference>
<dbReference type="InterPro" id="IPR036397">
    <property type="entry name" value="RNaseH_sf"/>
</dbReference>
<evidence type="ECO:0000259" key="1">
    <source>
        <dbReference type="PROSITE" id="PS50822"/>
    </source>
</evidence>
<dbReference type="Proteomes" id="UP000007819">
    <property type="component" value="Chromosome X"/>
</dbReference>
<dbReference type="GO" id="GO:0003676">
    <property type="term" value="F:nucleic acid binding"/>
    <property type="evidence" value="ECO:0007669"/>
    <property type="project" value="InterPro"/>
</dbReference>
<dbReference type="GeneID" id="100571904"/>
<accession>A0A8R2JVQ0</accession>
<dbReference type="KEGG" id="api:100571904"/>
<dbReference type="SUPFAM" id="SSF53098">
    <property type="entry name" value="Ribonuclease H-like"/>
    <property type="match status" value="1"/>
</dbReference>
<organism evidence="2 3">
    <name type="scientific">Acyrthosiphon pisum</name>
    <name type="common">Pea aphid</name>
    <dbReference type="NCBI Taxonomy" id="7029"/>
    <lineage>
        <taxon>Eukaryota</taxon>
        <taxon>Metazoa</taxon>
        <taxon>Ecdysozoa</taxon>
        <taxon>Arthropoda</taxon>
        <taxon>Hexapoda</taxon>
        <taxon>Insecta</taxon>
        <taxon>Pterygota</taxon>
        <taxon>Neoptera</taxon>
        <taxon>Paraneoptera</taxon>
        <taxon>Hemiptera</taxon>
        <taxon>Sternorrhyncha</taxon>
        <taxon>Aphidomorpha</taxon>
        <taxon>Aphidoidea</taxon>
        <taxon>Aphididae</taxon>
        <taxon>Macrosiphini</taxon>
        <taxon>Acyrthosiphon</taxon>
    </lineage>
</organism>
<dbReference type="PANTHER" id="PTHR22891">
    <property type="entry name" value="EUKARYOTIC TRANSLATION INITIATION FACTOR 2C"/>
    <property type="match status" value="1"/>
</dbReference>
<dbReference type="RefSeq" id="XP_029348668.1">
    <property type="nucleotide sequence ID" value="XM_029492808.1"/>
</dbReference>
<dbReference type="InterPro" id="IPR003165">
    <property type="entry name" value="Piwi"/>
</dbReference>
<keyword evidence="3" id="KW-1185">Reference proteome</keyword>
<evidence type="ECO:0000313" key="3">
    <source>
        <dbReference type="Proteomes" id="UP000007819"/>
    </source>
</evidence>
<dbReference type="Pfam" id="PF02171">
    <property type="entry name" value="Piwi"/>
    <property type="match status" value="1"/>
</dbReference>
<protein>
    <recommendedName>
        <fullName evidence="1">Piwi domain-containing protein</fullName>
    </recommendedName>
</protein>
<evidence type="ECO:0000313" key="2">
    <source>
        <dbReference type="EnsemblMetazoa" id="XP_029348668.1"/>
    </source>
</evidence>
<sequence>MIVGIDVYREEGKQTSVVGFVATMNETFTEWYSASAMQKSTHRELMKSMKDAFKLVMQFKAKNGALPEKIIIYRDGVSDGDLKQVEKIEPSDFIESFKSYSVPYNPMVSLIIVQKQINTEVFQYANKLTKIIGKNTGEMPNN</sequence>
<feature type="domain" description="Piwi" evidence="1">
    <location>
        <begin position="1"/>
        <end position="122"/>
    </location>
</feature>
<dbReference type="RefSeq" id="XP_016660256.1">
    <property type="nucleotide sequence ID" value="XM_016804767.2"/>
</dbReference>
<reference evidence="3" key="1">
    <citation type="submission" date="2010-06" db="EMBL/GenBank/DDBJ databases">
        <authorList>
            <person name="Jiang H."/>
            <person name="Abraham K."/>
            <person name="Ali S."/>
            <person name="Alsbrooks S.L."/>
            <person name="Anim B.N."/>
            <person name="Anosike U.S."/>
            <person name="Attaway T."/>
            <person name="Bandaranaike D.P."/>
            <person name="Battles P.K."/>
            <person name="Bell S.N."/>
            <person name="Bell A.V."/>
            <person name="Beltran B."/>
            <person name="Bickham C."/>
            <person name="Bustamante Y."/>
            <person name="Caleb T."/>
            <person name="Canada A."/>
            <person name="Cardenas V."/>
            <person name="Carter K."/>
            <person name="Chacko J."/>
            <person name="Chandrabose M.N."/>
            <person name="Chavez D."/>
            <person name="Chavez A."/>
            <person name="Chen L."/>
            <person name="Chu H.-S."/>
            <person name="Claassen K.J."/>
            <person name="Cockrell R."/>
            <person name="Collins M."/>
            <person name="Cooper J.A."/>
            <person name="Cree A."/>
            <person name="Curry S.M."/>
            <person name="Da Y."/>
            <person name="Dao M.D."/>
            <person name="Das B."/>
            <person name="Davila M.-L."/>
            <person name="Davy-Carroll L."/>
            <person name="Denson S."/>
            <person name="Dinh H."/>
            <person name="Ebong V.E."/>
            <person name="Edwards J.R."/>
            <person name="Egan A."/>
            <person name="El-Daye J."/>
            <person name="Escobedo L."/>
            <person name="Fernandez S."/>
            <person name="Fernando P.R."/>
            <person name="Flagg N."/>
            <person name="Forbes L.D."/>
            <person name="Fowler R.G."/>
            <person name="Fu Q."/>
            <person name="Gabisi R.A."/>
            <person name="Ganer J."/>
            <person name="Garbino Pronczuk A."/>
            <person name="Garcia R.M."/>
            <person name="Garner T."/>
            <person name="Garrett T.E."/>
            <person name="Gonzalez D.A."/>
            <person name="Hamid H."/>
            <person name="Hawkins E.S."/>
            <person name="Hirani K."/>
            <person name="Hogues M.E."/>
            <person name="Hollins B."/>
            <person name="Hsiao C.-H."/>
            <person name="Jabil R."/>
            <person name="James M.L."/>
            <person name="Jhangiani S.N."/>
            <person name="Johnson B."/>
            <person name="Johnson Q."/>
            <person name="Joshi V."/>
            <person name="Kalu J.B."/>
            <person name="Kam C."/>
            <person name="Kashfia A."/>
            <person name="Keebler J."/>
            <person name="Kisamo H."/>
            <person name="Kovar C.L."/>
            <person name="Lago L.A."/>
            <person name="Lai C.-Y."/>
            <person name="Laidlaw J."/>
            <person name="Lara F."/>
            <person name="Le T.-K."/>
            <person name="Lee S.L."/>
            <person name="Legall F.H."/>
            <person name="Lemon S.J."/>
            <person name="Lewis L.R."/>
            <person name="Li B."/>
            <person name="Liu Y."/>
            <person name="Liu Y.-S."/>
            <person name="Lopez J."/>
            <person name="Lozado R.J."/>
            <person name="Lu J."/>
            <person name="Madu R.C."/>
            <person name="Maheshwari M."/>
            <person name="Maheshwari R."/>
            <person name="Malloy K."/>
            <person name="Martinez E."/>
            <person name="Mathew T."/>
            <person name="Mercado I.C."/>
            <person name="Mercado C."/>
            <person name="Meyer B."/>
            <person name="Montgomery K."/>
            <person name="Morgan M.B."/>
            <person name="Munidasa M."/>
            <person name="Nazareth L.V."/>
            <person name="Nelson J."/>
            <person name="Ng B.M."/>
            <person name="Nguyen N.B."/>
            <person name="Nguyen P.Q."/>
            <person name="Nguyen T."/>
            <person name="Obregon M."/>
            <person name="Okwuonu G.O."/>
            <person name="Onwere C.G."/>
            <person name="Orozco G."/>
            <person name="Parra A."/>
            <person name="Patel S."/>
            <person name="Patil S."/>
            <person name="Perez A."/>
            <person name="Perez Y."/>
            <person name="Pham C."/>
            <person name="Primus E.L."/>
            <person name="Pu L.-L."/>
            <person name="Puazo M."/>
            <person name="Qin X."/>
            <person name="Quiroz J.B."/>
            <person name="Reese J."/>
            <person name="Richards S."/>
            <person name="Rives C.M."/>
            <person name="Robberts R."/>
            <person name="Ruiz S.J."/>
            <person name="Ruiz M.J."/>
            <person name="Santibanez J."/>
            <person name="Schneider B.W."/>
            <person name="Sisson I."/>
            <person name="Smith M."/>
            <person name="Sodergren E."/>
            <person name="Song X.-Z."/>
            <person name="Song B.B."/>
            <person name="Summersgill H."/>
            <person name="Thelus R."/>
            <person name="Thornton R.D."/>
            <person name="Trejos Z.Y."/>
            <person name="Usmani K."/>
            <person name="Vattathil S."/>
            <person name="Villasana D."/>
            <person name="Walker D.L."/>
            <person name="Wang S."/>
            <person name="Wang K."/>
            <person name="White C.S."/>
            <person name="Williams A.C."/>
            <person name="Williamson J."/>
            <person name="Wilson K."/>
            <person name="Woghiren I.O."/>
            <person name="Woodworth J.R."/>
            <person name="Worley K.C."/>
            <person name="Wright R.A."/>
            <person name="Wu W."/>
            <person name="Young L."/>
            <person name="Zhang L."/>
            <person name="Zhang J."/>
            <person name="Zhu Y."/>
            <person name="Muzny D.M."/>
            <person name="Weinstock G."/>
            <person name="Gibbs R.A."/>
        </authorList>
    </citation>
    <scope>NUCLEOTIDE SEQUENCE [LARGE SCALE GENOMIC DNA]</scope>
    <source>
        <strain evidence="3">LSR1</strain>
    </source>
</reference>
<dbReference type="InterPro" id="IPR012337">
    <property type="entry name" value="RNaseH-like_sf"/>
</dbReference>
<reference evidence="2" key="2">
    <citation type="submission" date="2022-06" db="UniProtKB">
        <authorList>
            <consortium name="EnsemblMetazoa"/>
        </authorList>
    </citation>
    <scope>IDENTIFICATION</scope>
</reference>
<dbReference type="EnsemblMetazoa" id="XM_016804767.2">
    <property type="protein sequence ID" value="XP_016660256.1"/>
    <property type="gene ID" value="LOC100571904"/>
</dbReference>
<proteinExistence type="predicted"/>
<name>A0A8R2JVQ0_ACYPI</name>
<dbReference type="EnsemblMetazoa" id="XM_029492808.1">
    <property type="protein sequence ID" value="XP_029348668.1"/>
    <property type="gene ID" value="LOC100571904"/>
</dbReference>
<dbReference type="PROSITE" id="PS50822">
    <property type="entry name" value="PIWI"/>
    <property type="match status" value="1"/>
</dbReference>